<feature type="compositionally biased region" description="Low complexity" evidence="2">
    <location>
        <begin position="22"/>
        <end position="37"/>
    </location>
</feature>
<keyword evidence="4" id="KW-1185">Reference proteome</keyword>
<dbReference type="InterPro" id="IPR022018">
    <property type="entry name" value="GIT1_C"/>
</dbReference>
<feature type="compositionally biased region" description="Low complexity" evidence="2">
    <location>
        <begin position="1147"/>
        <end position="1156"/>
    </location>
</feature>
<dbReference type="InterPro" id="IPR013724">
    <property type="entry name" value="GIT_SHD"/>
</dbReference>
<sequence length="1369" mass="146459">MAPNGQRMGSKFLHQITGLGGNQAQDTSTQSSNSASSPMKNQLASLFHKKEPARVTSPIETPPVSAPSGYTQGDSAGRYSNDAMSGRRFFGADTSGAGRPSMDTNGVQAGRFPQAGGFGQQVNNFGSGAMQQTGQLGMGATRITQQGMNQVGQFGRDGWQYAGQGLEGLGQNTLGQVDQAGQNTIGQAGPFGQNALGQAGQFGQNTLGQAGQFGQNAVGQAGQFGQNTAGQAGQFGQNTLGQAGQFGQNTAGQAGQFGQNTLGQAGQFGQNTAGQAGQFGQNTAGQAGQFGQNALGQAGQFGQNAVGQADQFDQHMIGQAGQFDQNTEGHMGPFGQSSMGYASDGAGQVGSMAHTPVGFAGEGPDQSAISQAGPHGQTRSLEQGPDSNAPQVPYGQDTSVSGAPASYAAGNTGAAWSVAEPAAAPADASQDSTVSPVRSQGPPAPWMSSAPPKHEDPVDAVQLARTYYVELLQFFRTQPARHSLLTPSRSNAREKLTRLNKQQFSELSTDVHDELQRRQDVQQQLPYLPGRDDFHPKRNQARQKLSTLPKSRFRDLASDVFFELERRYPELPLELRSESLEYLMGGRDAHDGPPPVPNSNVVSVASVPEEQSVVSSAAPEKAPNTNRLSNTTLAQRQLAEVMADAQQLTSSQVYVPPRSTAVEDEPAAINTREVPEPTVLSVDRDIPAPSSVQPAPPIATETVASVPMVPEPAPAPAPVPAPTADLKAYEEQVAELQQRVRMLETQEVTLRDEGDQTRRQLDELQARNAALVSRVAQLEQELDGHVQQSRDLQAQSEQHRSALDDKHAELLQYRADLDDLRRQYDDLHLQHASRAPDADAEMHWKREIDLLQQNTAEHQRMVQGLRDEVASLLDELRRLSARNDAMTADKESDVAIIRDLHQQMSTYKRRFEQAKTELRMVQTTAQLWAQPQAEEWKHMSDRGAIADTNLQAFQSSIDELLAAARSTTPSNVLIAMKTVVLSTTLLSDDVAKFESQPENMESLTAQQREDVHSLKTSMSDALSNLMTACRHHASSQGLSPVSLVDAAATHVATAVVELIKLLKLRHVPKPAEDDASLDSPNDSTMPSGLKPLHMRGAASPPNMIPRSFPRAAVSSPSLRSLSYSHSNLESRMLAMDKQGLSGSPSRSVAAPSSGLSPLPPMPPTPAPREQPTPAPRELPSIPNAAPSAREPAPTSLLTLPSVSAAAPWSVNMQAQDAQSSIAYGAAVAAPVDEMTAREEADNWAELRNYIEVQTEAIVHSIQSLLSALREGAQGVQLNENLTQITTIVSSIVAISRDHLPQVSTRQPSMATEAERIFADLTENCDRLSDMQSNETFDRSAKSVMASASYGVAKGLKSLNELLTAADEAP</sequence>
<accession>M5EDU9</accession>
<evidence type="ECO:0000256" key="1">
    <source>
        <dbReference type="SAM" id="Coils"/>
    </source>
</evidence>
<gene>
    <name evidence="3" type="ORF">MSYG_4142</name>
</gene>
<feature type="region of interest" description="Disordered" evidence="2">
    <location>
        <begin position="1070"/>
        <end position="1111"/>
    </location>
</feature>
<reference evidence="4" key="1">
    <citation type="journal article" date="2017" name="Nucleic Acids Res.">
        <title>Proteogenomics produces comprehensive and highly accurate protein-coding gene annotation in a complete genome assembly of Malassezia sympodialis.</title>
        <authorList>
            <person name="Zhu Y."/>
            <person name="Engstroem P.G."/>
            <person name="Tellgren-Roth C."/>
            <person name="Baudo C.D."/>
            <person name="Kennell J.C."/>
            <person name="Sun S."/>
            <person name="Billmyre R.B."/>
            <person name="Schroeder M.S."/>
            <person name="Andersson A."/>
            <person name="Holm T."/>
            <person name="Sigurgeirsson B."/>
            <person name="Wu G."/>
            <person name="Sankaranarayanan S.R."/>
            <person name="Siddharthan R."/>
            <person name="Sanyal K."/>
            <person name="Lundeberg J."/>
            <person name="Nystedt B."/>
            <person name="Boekhout T."/>
            <person name="Dawson T.L. Jr."/>
            <person name="Heitman J."/>
            <person name="Scheynius A."/>
            <person name="Lehtioe J."/>
        </authorList>
    </citation>
    <scope>NUCLEOTIDE SEQUENCE [LARGE SCALE GENOMIC DNA]</scope>
    <source>
        <strain evidence="4">ATCC 42132</strain>
    </source>
</reference>
<dbReference type="EMBL" id="LT671827">
    <property type="protein sequence ID" value="SHO79792.1"/>
    <property type="molecule type" value="Genomic_DNA"/>
</dbReference>
<dbReference type="InterPro" id="IPR056439">
    <property type="entry name" value="VBS_C3G9"/>
</dbReference>
<dbReference type="PANTHER" id="PTHR21601:SF0">
    <property type="entry name" value="PROTEIN SPA2-RELATED"/>
    <property type="match status" value="1"/>
</dbReference>
<evidence type="ECO:0000313" key="3">
    <source>
        <dbReference type="EMBL" id="SHO79792.1"/>
    </source>
</evidence>
<dbReference type="HOGENOM" id="CLU_256434_0_0_1"/>
<evidence type="ECO:0000313" key="4">
    <source>
        <dbReference type="Proteomes" id="UP000186303"/>
    </source>
</evidence>
<feature type="region of interest" description="Disordered" evidence="2">
    <location>
        <begin position="1137"/>
        <end position="1194"/>
    </location>
</feature>
<dbReference type="GO" id="GO:0005826">
    <property type="term" value="C:actomyosin contractile ring"/>
    <property type="evidence" value="ECO:0007669"/>
    <property type="project" value="TreeGrafter"/>
</dbReference>
<dbReference type="SUPFAM" id="SSF90257">
    <property type="entry name" value="Myosin rod fragments"/>
    <property type="match status" value="1"/>
</dbReference>
<dbReference type="GO" id="GO:0005078">
    <property type="term" value="F:MAP-kinase scaffold activity"/>
    <property type="evidence" value="ECO:0007669"/>
    <property type="project" value="TreeGrafter"/>
</dbReference>
<feature type="compositionally biased region" description="Polar residues" evidence="2">
    <location>
        <begin position="377"/>
        <end position="401"/>
    </location>
</feature>
<feature type="compositionally biased region" description="Polar residues" evidence="2">
    <location>
        <begin position="429"/>
        <end position="438"/>
    </location>
</feature>
<keyword evidence="1" id="KW-0175">Coiled coil</keyword>
<organism evidence="3 4">
    <name type="scientific">Malassezia sympodialis (strain ATCC 42132)</name>
    <name type="common">Atopic eczema-associated yeast</name>
    <dbReference type="NCBI Taxonomy" id="1230383"/>
    <lineage>
        <taxon>Eukaryota</taxon>
        <taxon>Fungi</taxon>
        <taxon>Dikarya</taxon>
        <taxon>Basidiomycota</taxon>
        <taxon>Ustilaginomycotina</taxon>
        <taxon>Malasseziomycetes</taxon>
        <taxon>Malasseziales</taxon>
        <taxon>Malasseziaceae</taxon>
        <taxon>Malassezia</taxon>
    </lineage>
</organism>
<name>M5EDU9_MALS4</name>
<evidence type="ECO:0000256" key="2">
    <source>
        <dbReference type="SAM" id="MobiDB-lite"/>
    </source>
</evidence>
<dbReference type="Pfam" id="PF23742">
    <property type="entry name" value="VBS_C3G9"/>
    <property type="match status" value="1"/>
</dbReference>
<dbReference type="RefSeq" id="XP_018741800.1">
    <property type="nucleotide sequence ID" value="XM_018885217.1"/>
</dbReference>
<dbReference type="Gene3D" id="1.20.120.330">
    <property type="entry name" value="Nucleotidyltransferases domain 2"/>
    <property type="match status" value="1"/>
</dbReference>
<dbReference type="OMA" id="CRNHASS"/>
<dbReference type="KEGG" id="msym:MSY001_3320"/>
<dbReference type="STRING" id="1230383.M5EDU9"/>
<dbReference type="VEuPathDB" id="FungiDB:MSYG_4142"/>
<feature type="region of interest" description="Disordered" evidence="2">
    <location>
        <begin position="421"/>
        <end position="456"/>
    </location>
</feature>
<dbReference type="InterPro" id="IPR039892">
    <property type="entry name" value="Spa2/Sph1"/>
</dbReference>
<dbReference type="Pfam" id="PF08518">
    <property type="entry name" value="GIT_SHD"/>
    <property type="match status" value="2"/>
</dbReference>
<dbReference type="Pfam" id="PF12205">
    <property type="entry name" value="GIT1_C"/>
    <property type="match status" value="1"/>
</dbReference>
<feature type="region of interest" description="Disordered" evidence="2">
    <location>
        <begin position="1"/>
        <end position="102"/>
    </location>
</feature>
<protein>
    <submittedName>
        <fullName evidence="3">Similar to S.cerevisiae protein SPA2 (Component of the polarisome)</fullName>
    </submittedName>
</protein>
<feature type="coiled-coil region" evidence="1">
    <location>
        <begin position="726"/>
        <end position="917"/>
    </location>
</feature>
<dbReference type="Proteomes" id="UP000186303">
    <property type="component" value="Chromosome 7"/>
</dbReference>
<proteinExistence type="predicted"/>
<dbReference type="SMART" id="SM00555">
    <property type="entry name" value="GIT"/>
    <property type="match status" value="2"/>
</dbReference>
<dbReference type="GO" id="GO:1902716">
    <property type="term" value="C:cell cortex of growing cell tip"/>
    <property type="evidence" value="ECO:0007669"/>
    <property type="project" value="TreeGrafter"/>
</dbReference>
<dbReference type="PANTHER" id="PTHR21601">
    <property type="entry name" value="SPA2 PROTEIN"/>
    <property type="match status" value="1"/>
</dbReference>
<feature type="compositionally biased region" description="Pro residues" evidence="2">
    <location>
        <begin position="1157"/>
        <end position="1176"/>
    </location>
</feature>
<feature type="region of interest" description="Disordered" evidence="2">
    <location>
        <begin position="354"/>
        <end position="409"/>
    </location>
</feature>
<feature type="region of interest" description="Disordered" evidence="2">
    <location>
        <begin position="229"/>
        <end position="285"/>
    </location>
</feature>
<dbReference type="OrthoDB" id="5588096at2759"/>